<evidence type="ECO:0000256" key="1">
    <source>
        <dbReference type="ARBA" id="ARBA00004448"/>
    </source>
</evidence>
<feature type="repeat" description="Solcar" evidence="10">
    <location>
        <begin position="205"/>
        <end position="297"/>
    </location>
</feature>
<dbReference type="SUPFAM" id="SSF103506">
    <property type="entry name" value="Mitochondrial carrier"/>
    <property type="match status" value="1"/>
</dbReference>
<sequence length="327" mass="35242">MEFLIGGLSSCGAVLVTNPLEVAKTRIQLQGELQARGCYPVHYRNVFHALFTIGSRDGVRAIQSGLAPAMCYQFCQNGFRLGAFQLMENSHLTKNEDGSVNFPRSVLAGAAAGSVGAFLASPLYMIKTQLQSSTRIQAIAVGFQHRHVSMSDAVATAWSNGGLRGLWRGASAATLRVSAGSSVQLSTFSKARSLLLERFPALQEYSMMATFLASLVSGSMLCVIMTPFDVVCTRLYNQGIDRSTKKGMYYDGVLDCFGKIFRSEGLLGFYKGVSAAISRCAPHTVITLMLWQALKDINEERLSERGAPPTSATKIIALPGQSAELTA</sequence>
<comment type="similarity">
    <text evidence="2 11">Belongs to the mitochondrial carrier (TC 2.A.29) family.</text>
</comment>
<keyword evidence="6" id="KW-0999">Mitochondrion inner membrane</keyword>
<dbReference type="InterPro" id="IPR018108">
    <property type="entry name" value="MCP_transmembrane"/>
</dbReference>
<evidence type="ECO:0000256" key="4">
    <source>
        <dbReference type="ARBA" id="ARBA00022692"/>
    </source>
</evidence>
<dbReference type="PANTHER" id="PTHR45928:SF1">
    <property type="entry name" value="RE38146P"/>
    <property type="match status" value="1"/>
</dbReference>
<evidence type="ECO:0000256" key="5">
    <source>
        <dbReference type="ARBA" id="ARBA00022737"/>
    </source>
</evidence>
<dbReference type="PROSITE" id="PS50920">
    <property type="entry name" value="SOLCAR"/>
    <property type="match status" value="3"/>
</dbReference>
<keyword evidence="3 11" id="KW-0813">Transport</keyword>
<evidence type="ECO:0000256" key="11">
    <source>
        <dbReference type="RuleBase" id="RU000488"/>
    </source>
</evidence>
<reference evidence="13" key="1">
    <citation type="submission" date="2025-08" db="UniProtKB">
        <authorList>
            <consortium name="RefSeq"/>
        </authorList>
    </citation>
    <scope>IDENTIFICATION</scope>
</reference>
<dbReference type="PANTHER" id="PTHR45928">
    <property type="entry name" value="RE38146P"/>
    <property type="match status" value="1"/>
</dbReference>
<dbReference type="Proteomes" id="UP000694867">
    <property type="component" value="Unplaced"/>
</dbReference>
<gene>
    <name evidence="13" type="primary">LOC100901034</name>
</gene>
<keyword evidence="5" id="KW-0677">Repeat</keyword>
<dbReference type="Pfam" id="PF00153">
    <property type="entry name" value="Mito_carr"/>
    <property type="match status" value="3"/>
</dbReference>
<evidence type="ECO:0000256" key="9">
    <source>
        <dbReference type="ARBA" id="ARBA00023136"/>
    </source>
</evidence>
<keyword evidence="12" id="KW-1185">Reference proteome</keyword>
<dbReference type="AlphaFoldDB" id="A0AAJ6QW10"/>
<feature type="repeat" description="Solcar" evidence="10">
    <location>
        <begin position="100"/>
        <end position="194"/>
    </location>
</feature>
<keyword evidence="7" id="KW-1133">Transmembrane helix</keyword>
<evidence type="ECO:0000313" key="12">
    <source>
        <dbReference type="Proteomes" id="UP000694867"/>
    </source>
</evidence>
<comment type="subcellular location">
    <subcellularLocation>
        <location evidence="1">Mitochondrion inner membrane</location>
        <topology evidence="1">Multi-pass membrane protein</topology>
    </subcellularLocation>
</comment>
<evidence type="ECO:0000256" key="6">
    <source>
        <dbReference type="ARBA" id="ARBA00022792"/>
    </source>
</evidence>
<evidence type="ECO:0000256" key="7">
    <source>
        <dbReference type="ARBA" id="ARBA00022989"/>
    </source>
</evidence>
<protein>
    <submittedName>
        <fullName evidence="13">Solute carrier family 25 member 35</fullName>
    </submittedName>
</protein>
<evidence type="ECO:0000313" key="13">
    <source>
        <dbReference type="RefSeq" id="XP_003745710.1"/>
    </source>
</evidence>
<accession>A0AAJ6QW10</accession>
<dbReference type="GeneID" id="100901034"/>
<proteinExistence type="inferred from homology"/>
<feature type="repeat" description="Solcar" evidence="10">
    <location>
        <begin position="1"/>
        <end position="90"/>
    </location>
</feature>
<dbReference type="RefSeq" id="XP_003745710.1">
    <property type="nucleotide sequence ID" value="XM_003745662.2"/>
</dbReference>
<organism evidence="12 13">
    <name type="scientific">Galendromus occidentalis</name>
    <name type="common">western predatory mite</name>
    <dbReference type="NCBI Taxonomy" id="34638"/>
    <lineage>
        <taxon>Eukaryota</taxon>
        <taxon>Metazoa</taxon>
        <taxon>Ecdysozoa</taxon>
        <taxon>Arthropoda</taxon>
        <taxon>Chelicerata</taxon>
        <taxon>Arachnida</taxon>
        <taxon>Acari</taxon>
        <taxon>Parasitiformes</taxon>
        <taxon>Mesostigmata</taxon>
        <taxon>Gamasina</taxon>
        <taxon>Phytoseioidea</taxon>
        <taxon>Phytoseiidae</taxon>
        <taxon>Typhlodrominae</taxon>
        <taxon>Galendromus</taxon>
    </lineage>
</organism>
<evidence type="ECO:0000256" key="2">
    <source>
        <dbReference type="ARBA" id="ARBA00006375"/>
    </source>
</evidence>
<dbReference type="InterPro" id="IPR023395">
    <property type="entry name" value="MCP_dom_sf"/>
</dbReference>
<name>A0AAJ6QW10_9ACAR</name>
<evidence type="ECO:0000256" key="8">
    <source>
        <dbReference type="ARBA" id="ARBA00023128"/>
    </source>
</evidence>
<evidence type="ECO:0000256" key="10">
    <source>
        <dbReference type="PROSITE-ProRule" id="PRU00282"/>
    </source>
</evidence>
<dbReference type="InterPro" id="IPR051508">
    <property type="entry name" value="Mito_Carrier_Antiporter"/>
</dbReference>
<keyword evidence="4 10" id="KW-0812">Transmembrane</keyword>
<evidence type="ECO:0000256" key="3">
    <source>
        <dbReference type="ARBA" id="ARBA00022448"/>
    </source>
</evidence>
<dbReference type="KEGG" id="goe:100901034"/>
<keyword evidence="8" id="KW-0496">Mitochondrion</keyword>
<dbReference type="GO" id="GO:0005743">
    <property type="term" value="C:mitochondrial inner membrane"/>
    <property type="evidence" value="ECO:0007669"/>
    <property type="project" value="UniProtKB-SubCell"/>
</dbReference>
<keyword evidence="9 10" id="KW-0472">Membrane</keyword>
<dbReference type="Gene3D" id="1.50.40.10">
    <property type="entry name" value="Mitochondrial carrier domain"/>
    <property type="match status" value="1"/>
</dbReference>